<dbReference type="EMBL" id="JABFUD020000017">
    <property type="protein sequence ID" value="KAI5067171.1"/>
    <property type="molecule type" value="Genomic_DNA"/>
</dbReference>
<feature type="non-terminal residue" evidence="1">
    <location>
        <position position="1"/>
    </location>
</feature>
<gene>
    <name evidence="1" type="ORF">GOP47_0017699</name>
</gene>
<dbReference type="Proteomes" id="UP000886520">
    <property type="component" value="Chromosome 17"/>
</dbReference>
<protein>
    <submittedName>
        <fullName evidence="1">Uncharacterized protein</fullName>
    </submittedName>
</protein>
<feature type="non-terminal residue" evidence="1">
    <location>
        <position position="56"/>
    </location>
</feature>
<dbReference type="AlphaFoldDB" id="A0A9D4UH16"/>
<sequence>WSNPGRHHVCKGRLVQVSNGRPTEIHFYFSKSRLWNPSLPRIRRSMGFIHDFLIVL</sequence>
<reference evidence="1" key="1">
    <citation type="submission" date="2021-01" db="EMBL/GenBank/DDBJ databases">
        <title>Adiantum capillus-veneris genome.</title>
        <authorList>
            <person name="Fang Y."/>
            <person name="Liao Q."/>
        </authorList>
    </citation>
    <scope>NUCLEOTIDE SEQUENCE</scope>
    <source>
        <strain evidence="1">H3</strain>
        <tissue evidence="1">Leaf</tissue>
    </source>
</reference>
<evidence type="ECO:0000313" key="2">
    <source>
        <dbReference type="Proteomes" id="UP000886520"/>
    </source>
</evidence>
<organism evidence="1 2">
    <name type="scientific">Adiantum capillus-veneris</name>
    <name type="common">Maidenhair fern</name>
    <dbReference type="NCBI Taxonomy" id="13818"/>
    <lineage>
        <taxon>Eukaryota</taxon>
        <taxon>Viridiplantae</taxon>
        <taxon>Streptophyta</taxon>
        <taxon>Embryophyta</taxon>
        <taxon>Tracheophyta</taxon>
        <taxon>Polypodiopsida</taxon>
        <taxon>Polypodiidae</taxon>
        <taxon>Polypodiales</taxon>
        <taxon>Pteridineae</taxon>
        <taxon>Pteridaceae</taxon>
        <taxon>Vittarioideae</taxon>
        <taxon>Adiantum</taxon>
    </lineage>
</organism>
<name>A0A9D4UH16_ADICA</name>
<evidence type="ECO:0000313" key="1">
    <source>
        <dbReference type="EMBL" id="KAI5067171.1"/>
    </source>
</evidence>
<comment type="caution">
    <text evidence="1">The sequence shown here is derived from an EMBL/GenBank/DDBJ whole genome shotgun (WGS) entry which is preliminary data.</text>
</comment>
<keyword evidence="2" id="KW-1185">Reference proteome</keyword>
<accession>A0A9D4UH16</accession>
<proteinExistence type="predicted"/>